<comment type="caution">
    <text evidence="1">The sequence shown here is derived from an EMBL/GenBank/DDBJ whole genome shotgun (WGS) entry which is preliminary data.</text>
</comment>
<evidence type="ECO:0000313" key="2">
    <source>
        <dbReference type="Proteomes" id="UP000073492"/>
    </source>
</evidence>
<sequence>MAHQLLGDVDGLLEMNHLGRLSGISETAGLRAFGDRYPRRRARLEQRERRLAACSAVLNIAELLERILPYLDIPIKLHPGALVGKHSRDLCSNSRNTKTNKRVAIFSCLRVSKYWNLVISTSPMLKQRIWLVQPLSPVNLGRRPQEEFSKTAMAYERQTSASLSIFAPHRLAPVTLNPILFPYI</sequence>
<name>A0A139IJ35_9PEZI</name>
<evidence type="ECO:0000313" key="1">
    <source>
        <dbReference type="EMBL" id="KXT14556.1"/>
    </source>
</evidence>
<reference evidence="1 2" key="1">
    <citation type="submission" date="2015-07" db="EMBL/GenBank/DDBJ databases">
        <title>Comparative genomics of the Sigatoka disease complex on banana suggests a link between parallel evolutionary changes in Pseudocercospora fijiensis and Pseudocercospora eumusae and increased virulence on the banana host.</title>
        <authorList>
            <person name="Chang T.-C."/>
            <person name="Salvucci A."/>
            <person name="Crous P.W."/>
            <person name="Stergiopoulos I."/>
        </authorList>
    </citation>
    <scope>NUCLEOTIDE SEQUENCE [LARGE SCALE GENOMIC DNA]</scope>
    <source>
        <strain evidence="1 2">CBS 116634</strain>
    </source>
</reference>
<dbReference type="Proteomes" id="UP000073492">
    <property type="component" value="Unassembled WGS sequence"/>
</dbReference>
<keyword evidence="2" id="KW-1185">Reference proteome</keyword>
<accession>A0A139IJ35</accession>
<proteinExistence type="predicted"/>
<organism evidence="1 2">
    <name type="scientific">Pseudocercospora musae</name>
    <dbReference type="NCBI Taxonomy" id="113226"/>
    <lineage>
        <taxon>Eukaryota</taxon>
        <taxon>Fungi</taxon>
        <taxon>Dikarya</taxon>
        <taxon>Ascomycota</taxon>
        <taxon>Pezizomycotina</taxon>
        <taxon>Dothideomycetes</taxon>
        <taxon>Dothideomycetidae</taxon>
        <taxon>Mycosphaerellales</taxon>
        <taxon>Mycosphaerellaceae</taxon>
        <taxon>Pseudocercospora</taxon>
    </lineage>
</organism>
<dbReference type="OrthoDB" id="10454171at2759"/>
<protein>
    <submittedName>
        <fullName evidence="1">Uncharacterized protein</fullName>
    </submittedName>
</protein>
<gene>
    <name evidence="1" type="ORF">AC579_9144</name>
</gene>
<dbReference type="EMBL" id="LFZO01000079">
    <property type="protein sequence ID" value="KXT14556.1"/>
    <property type="molecule type" value="Genomic_DNA"/>
</dbReference>
<dbReference type="AlphaFoldDB" id="A0A139IJ35"/>